<sequence>MEKDFNEILETEYCEEFDEIRKKMMIMSYFKYGLAKDNYEKYKSINAIENIKKRLEKYEETKNTEFLADVANFAMLEFMFPSIEGAKYTPTDSGACELQGFSINEIRDYDKF</sequence>
<dbReference type="RefSeq" id="WP_260978142.1">
    <property type="nucleotide sequence ID" value="NZ_JAODBU010000002.1"/>
</dbReference>
<evidence type="ECO:0000313" key="2">
    <source>
        <dbReference type="Proteomes" id="UP001431199"/>
    </source>
</evidence>
<name>A0ABT2LWN6_9FIRM</name>
<proteinExistence type="predicted"/>
<evidence type="ECO:0000313" key="1">
    <source>
        <dbReference type="EMBL" id="MCT7397705.1"/>
    </source>
</evidence>
<comment type="caution">
    <text evidence="1">The sequence shown here is derived from an EMBL/GenBank/DDBJ whole genome shotgun (WGS) entry which is preliminary data.</text>
</comment>
<dbReference type="EMBL" id="JAODBU010000002">
    <property type="protein sequence ID" value="MCT7397705.1"/>
    <property type="molecule type" value="Genomic_DNA"/>
</dbReference>
<protein>
    <recommendedName>
        <fullName evidence="3">DUF1320 domain-containing protein</fullName>
    </recommendedName>
</protein>
<gene>
    <name evidence="1" type="ORF">N5B56_01220</name>
</gene>
<reference evidence="1" key="1">
    <citation type="submission" date="2022-09" db="EMBL/GenBank/DDBJ databases">
        <title>Eubacterium sp. LFL-14 isolated from human feces.</title>
        <authorList>
            <person name="Liu F."/>
        </authorList>
    </citation>
    <scope>NUCLEOTIDE SEQUENCE</scope>
    <source>
        <strain evidence="1">LFL-14</strain>
    </source>
</reference>
<keyword evidence="2" id="KW-1185">Reference proteome</keyword>
<organism evidence="1 2">
    <name type="scientific">Eubacterium album</name>
    <dbReference type="NCBI Taxonomy" id="2978477"/>
    <lineage>
        <taxon>Bacteria</taxon>
        <taxon>Bacillati</taxon>
        <taxon>Bacillota</taxon>
        <taxon>Clostridia</taxon>
        <taxon>Eubacteriales</taxon>
        <taxon>Eubacteriaceae</taxon>
        <taxon>Eubacterium</taxon>
    </lineage>
</organism>
<evidence type="ECO:0008006" key="3">
    <source>
        <dbReference type="Google" id="ProtNLM"/>
    </source>
</evidence>
<accession>A0ABT2LWN6</accession>
<dbReference type="Proteomes" id="UP001431199">
    <property type="component" value="Unassembled WGS sequence"/>
</dbReference>